<dbReference type="InterPro" id="IPR018206">
    <property type="entry name" value="ETF_asu_C_CS"/>
</dbReference>
<keyword evidence="7" id="KW-0408">Iron</keyword>
<dbReference type="InterPro" id="IPR014730">
    <property type="entry name" value="ETF_a/b_N"/>
</dbReference>
<comment type="cofactor">
    <cofactor evidence="12">
        <name>FAD</name>
        <dbReference type="ChEBI" id="CHEBI:57692"/>
    </cofactor>
    <text evidence="12">Binds 1 FAD per dimer.</text>
</comment>
<feature type="binding site" evidence="12">
    <location>
        <position position="361"/>
    </location>
    <ligand>
        <name>FAD</name>
        <dbReference type="ChEBI" id="CHEBI:57692"/>
    </ligand>
</feature>
<evidence type="ECO:0000256" key="8">
    <source>
        <dbReference type="ARBA" id="ARBA00023014"/>
    </source>
</evidence>
<keyword evidence="8" id="KW-0411">Iron-sulfur</keyword>
<dbReference type="KEGG" id="dsf:UWK_02568"/>
<dbReference type="Pfam" id="PF01012">
    <property type="entry name" value="ETF"/>
    <property type="match status" value="1"/>
</dbReference>
<comment type="similarity">
    <text evidence="1">Belongs to the ETF alpha-subunit/FixB family.</text>
</comment>
<gene>
    <name evidence="14" type="ordered locus">UWK_02568</name>
</gene>
<dbReference type="GO" id="GO:0033539">
    <property type="term" value="P:fatty acid beta-oxidation using acyl-CoA dehydrogenase"/>
    <property type="evidence" value="ECO:0007669"/>
    <property type="project" value="TreeGrafter"/>
</dbReference>
<dbReference type="SUPFAM" id="SSF54862">
    <property type="entry name" value="4Fe-4S ferredoxins"/>
    <property type="match status" value="1"/>
</dbReference>
<dbReference type="PANTHER" id="PTHR43153">
    <property type="entry name" value="ELECTRON TRANSFER FLAVOPROTEIN ALPHA"/>
    <property type="match status" value="1"/>
</dbReference>
<dbReference type="EMBL" id="CP003985">
    <property type="protein sequence ID" value="AGF79104.1"/>
    <property type="molecule type" value="Genomic_DNA"/>
</dbReference>
<keyword evidence="3" id="KW-0285">Flavoprotein</keyword>
<dbReference type="AlphaFoldDB" id="M1NHM8"/>
<feature type="domain" description="4Fe-4S ferredoxin-type" evidence="13">
    <location>
        <begin position="30"/>
        <end position="57"/>
    </location>
</feature>
<evidence type="ECO:0000256" key="6">
    <source>
        <dbReference type="ARBA" id="ARBA00022982"/>
    </source>
</evidence>
<feature type="binding site" evidence="12">
    <location>
        <begin position="323"/>
        <end position="327"/>
    </location>
    <ligand>
        <name>FAD</name>
        <dbReference type="ChEBI" id="CHEBI:57692"/>
    </ligand>
</feature>
<name>M1NHM8_DESSD</name>
<dbReference type="InterPro" id="IPR017900">
    <property type="entry name" value="4Fe4S_Fe_S_CS"/>
</dbReference>
<dbReference type="Proteomes" id="UP000011721">
    <property type="component" value="Chromosome"/>
</dbReference>
<dbReference type="CDD" id="cd01715">
    <property type="entry name" value="ETF_alpha"/>
    <property type="match status" value="1"/>
</dbReference>
<dbReference type="GO" id="GO:0051536">
    <property type="term" value="F:iron-sulfur cluster binding"/>
    <property type="evidence" value="ECO:0007669"/>
    <property type="project" value="UniProtKB-KW"/>
</dbReference>
<dbReference type="PROSITE" id="PS00696">
    <property type="entry name" value="ETF_ALPHA"/>
    <property type="match status" value="1"/>
</dbReference>
<reference evidence="15" key="1">
    <citation type="journal article" date="2013" name="Stand. Genomic Sci.">
        <title>Complete genome sequence of Desulfocapsa sulfexigens, a marine deltaproteobacterium specialized in disproportionating inorganic sulfur compounds.</title>
        <authorList>
            <person name="Finster K.W."/>
            <person name="Kjeldsen K.U."/>
            <person name="Kube M."/>
            <person name="Reinhardt R."/>
            <person name="Mussmann M."/>
            <person name="Amann R."/>
            <person name="Schreiber L."/>
        </authorList>
    </citation>
    <scope>NUCLEOTIDE SEQUENCE [LARGE SCALE GENOMIC DNA]</scope>
    <source>
        <strain evidence="15">DSM 10523 / SB164P1</strain>
    </source>
</reference>
<evidence type="ECO:0000256" key="12">
    <source>
        <dbReference type="PIRSR" id="PIRSR000089-1"/>
    </source>
</evidence>
<dbReference type="Gene3D" id="3.30.70.20">
    <property type="match status" value="1"/>
</dbReference>
<evidence type="ECO:0000256" key="4">
    <source>
        <dbReference type="ARBA" id="ARBA00022723"/>
    </source>
</evidence>
<evidence type="ECO:0000256" key="11">
    <source>
        <dbReference type="ARBA" id="ARBA00079299"/>
    </source>
</evidence>
<comment type="function">
    <text evidence="9">The electron transfer flavoprotein serves as a specific electron acceptor for other dehydrogenases. It transfers the electrons to the main respiratory chain via ETF-ubiquinone oxidoreductase (ETF dehydrogenase).</text>
</comment>
<dbReference type="HOGENOM" id="CLU_034178_1_1_7"/>
<feature type="binding site" evidence="12">
    <location>
        <begin position="340"/>
        <end position="347"/>
    </location>
    <ligand>
        <name>FAD</name>
        <dbReference type="ChEBI" id="CHEBI:57692"/>
    </ligand>
</feature>
<evidence type="ECO:0000256" key="1">
    <source>
        <dbReference type="ARBA" id="ARBA00005817"/>
    </source>
</evidence>
<evidence type="ECO:0000256" key="2">
    <source>
        <dbReference type="ARBA" id="ARBA00022448"/>
    </source>
</evidence>
<keyword evidence="5 12" id="KW-0274">FAD</keyword>
<dbReference type="Gene3D" id="3.40.50.620">
    <property type="entry name" value="HUPs"/>
    <property type="match status" value="1"/>
</dbReference>
<dbReference type="RefSeq" id="WP_015404790.1">
    <property type="nucleotide sequence ID" value="NC_020304.1"/>
</dbReference>
<organism evidence="14 15">
    <name type="scientific">Desulfocapsa sulfexigens (strain DSM 10523 / SB164P1)</name>
    <dbReference type="NCBI Taxonomy" id="1167006"/>
    <lineage>
        <taxon>Bacteria</taxon>
        <taxon>Pseudomonadati</taxon>
        <taxon>Thermodesulfobacteriota</taxon>
        <taxon>Desulfobulbia</taxon>
        <taxon>Desulfobulbales</taxon>
        <taxon>Desulfocapsaceae</taxon>
        <taxon>Desulfocapsa</taxon>
    </lineage>
</organism>
<keyword evidence="4" id="KW-0479">Metal-binding</keyword>
<dbReference type="PATRIC" id="fig|1167006.5.peg.2783"/>
<dbReference type="InterPro" id="IPR014729">
    <property type="entry name" value="Rossmann-like_a/b/a_fold"/>
</dbReference>
<evidence type="ECO:0000256" key="10">
    <source>
        <dbReference type="ARBA" id="ARBA00068674"/>
    </source>
</evidence>
<dbReference type="GO" id="GO:0050660">
    <property type="term" value="F:flavin adenine dinucleotide binding"/>
    <property type="evidence" value="ECO:0007669"/>
    <property type="project" value="InterPro"/>
</dbReference>
<dbReference type="Pfam" id="PF13237">
    <property type="entry name" value="Fer4_10"/>
    <property type="match status" value="1"/>
</dbReference>
<dbReference type="InterPro" id="IPR017896">
    <property type="entry name" value="4Fe4S_Fe-S-bd"/>
</dbReference>
<accession>M1NHM8</accession>
<dbReference type="FunFam" id="3.40.50.1220:FF:000001">
    <property type="entry name" value="Electron transfer flavoprotein, alpha subunit"/>
    <property type="match status" value="1"/>
</dbReference>
<evidence type="ECO:0000259" key="13">
    <source>
        <dbReference type="PROSITE" id="PS51379"/>
    </source>
</evidence>
<dbReference type="Pfam" id="PF00766">
    <property type="entry name" value="ETF_alpha"/>
    <property type="match status" value="1"/>
</dbReference>
<dbReference type="PANTHER" id="PTHR43153:SF1">
    <property type="entry name" value="ELECTRON TRANSFER FLAVOPROTEIN SUBUNIT ALPHA, MITOCHONDRIAL"/>
    <property type="match status" value="1"/>
</dbReference>
<evidence type="ECO:0000256" key="3">
    <source>
        <dbReference type="ARBA" id="ARBA00022630"/>
    </source>
</evidence>
<dbReference type="PROSITE" id="PS51379">
    <property type="entry name" value="4FE4S_FER_2"/>
    <property type="match status" value="2"/>
</dbReference>
<feature type="binding site" evidence="12">
    <location>
        <begin position="309"/>
        <end position="310"/>
    </location>
    <ligand>
        <name>FAD</name>
        <dbReference type="ChEBI" id="CHEBI:57692"/>
    </ligand>
</feature>
<dbReference type="OrthoDB" id="9770286at2"/>
<dbReference type="SUPFAM" id="SSF52402">
    <property type="entry name" value="Adenine nucleotide alpha hydrolases-like"/>
    <property type="match status" value="1"/>
</dbReference>
<dbReference type="STRING" id="1167006.UWK_02568"/>
<evidence type="ECO:0000256" key="9">
    <source>
        <dbReference type="ARBA" id="ARBA00025649"/>
    </source>
</evidence>
<feature type="binding site" evidence="12">
    <location>
        <position position="284"/>
    </location>
    <ligand>
        <name>FAD</name>
        <dbReference type="ChEBI" id="CHEBI:57692"/>
    </ligand>
</feature>
<protein>
    <recommendedName>
        <fullName evidence="10">Electron transfer flavoprotein subunit alpha</fullName>
    </recommendedName>
    <alternativeName>
        <fullName evidence="11">Electron transfer flavoprotein large subunit</fullName>
    </alternativeName>
</protein>
<dbReference type="Gene3D" id="3.40.50.1220">
    <property type="entry name" value="TPP-binding domain"/>
    <property type="match status" value="1"/>
</dbReference>
<evidence type="ECO:0000256" key="5">
    <source>
        <dbReference type="ARBA" id="ARBA00022827"/>
    </source>
</evidence>
<feature type="domain" description="4Fe-4S ferredoxin-type" evidence="13">
    <location>
        <begin position="1"/>
        <end position="29"/>
    </location>
</feature>
<dbReference type="InterPro" id="IPR033947">
    <property type="entry name" value="ETF_alpha_N"/>
</dbReference>
<dbReference type="PIRSF" id="PIRSF000089">
    <property type="entry name" value="Electra_flavoP_a"/>
    <property type="match status" value="1"/>
</dbReference>
<evidence type="ECO:0000256" key="7">
    <source>
        <dbReference type="ARBA" id="ARBA00023004"/>
    </source>
</evidence>
<proteinExistence type="inferred from homology"/>
<evidence type="ECO:0000313" key="14">
    <source>
        <dbReference type="EMBL" id="AGF79104.1"/>
    </source>
</evidence>
<dbReference type="GO" id="GO:0009055">
    <property type="term" value="F:electron transfer activity"/>
    <property type="evidence" value="ECO:0007669"/>
    <property type="project" value="InterPro"/>
</dbReference>
<sequence length="397" mass="41778">MLIVDKERCTGCGVCEANCAFGAIEVVDGIAVVGDACTLCGACVESCEFDALTIEGAEKSVQMDLESWSGIWVYCEFRGGNLATVALELLGVGRTLADARGVKLVAVLIGSETGDSAEKLIGHGADIVYRADDPALHYFTDEAYGAILTELIRKKKPEVVLAGATAIGRSFFPGVANALGAGLTADCTQLAIRAGDGALLQTRPAFGGNIMATIECPGSRPQMSTVRPNVMKQLEFDPSRSGEIIDIDLAPAMLKSKVRVLESVVSDSDDVNIQESDILVGGGRGLDTEKGFTLIRELARSLDGSVSASRAVVDAGWIGYPHQVGQTGKTVAPKLYIACGISGAIQHVAGMQSSETIVAINRDENAPIFNVADFGIVGDLFEVLPKLISKIEEHRKS</sequence>
<keyword evidence="2" id="KW-0813">Transport</keyword>
<dbReference type="PROSITE" id="PS00198">
    <property type="entry name" value="4FE4S_FER_1"/>
    <property type="match status" value="1"/>
</dbReference>
<keyword evidence="6" id="KW-0249">Electron transport</keyword>
<evidence type="ECO:0000313" key="15">
    <source>
        <dbReference type="Proteomes" id="UP000011721"/>
    </source>
</evidence>
<dbReference type="InterPro" id="IPR029035">
    <property type="entry name" value="DHS-like_NAD/FAD-binding_dom"/>
</dbReference>
<dbReference type="InterPro" id="IPR014731">
    <property type="entry name" value="ETF_asu_C"/>
</dbReference>
<dbReference type="SUPFAM" id="SSF52467">
    <property type="entry name" value="DHS-like NAD/FAD-binding domain"/>
    <property type="match status" value="1"/>
</dbReference>
<dbReference type="SMART" id="SM00893">
    <property type="entry name" value="ETF"/>
    <property type="match status" value="1"/>
</dbReference>
<dbReference type="GO" id="GO:0046872">
    <property type="term" value="F:metal ion binding"/>
    <property type="evidence" value="ECO:0007669"/>
    <property type="project" value="UniProtKB-KW"/>
</dbReference>
<dbReference type="eggNOG" id="COG2025">
    <property type="taxonomic scope" value="Bacteria"/>
</dbReference>
<keyword evidence="15" id="KW-1185">Reference proteome</keyword>
<dbReference type="InterPro" id="IPR001308">
    <property type="entry name" value="ETF_a/FixB"/>
</dbReference>